<keyword evidence="3" id="KW-1185">Reference proteome</keyword>
<organism evidence="2 3">
    <name type="scientific">Williamsia serinedens</name>
    <dbReference type="NCBI Taxonomy" id="391736"/>
    <lineage>
        <taxon>Bacteria</taxon>
        <taxon>Bacillati</taxon>
        <taxon>Actinomycetota</taxon>
        <taxon>Actinomycetes</taxon>
        <taxon>Mycobacteriales</taxon>
        <taxon>Nocardiaceae</taxon>
        <taxon>Williamsia</taxon>
    </lineage>
</organism>
<proteinExistence type="predicted"/>
<evidence type="ECO:0000313" key="2">
    <source>
        <dbReference type="EMBL" id="MCP2161546.1"/>
    </source>
</evidence>
<dbReference type="Proteomes" id="UP001205740">
    <property type="component" value="Unassembled WGS sequence"/>
</dbReference>
<dbReference type="InterPro" id="IPR000182">
    <property type="entry name" value="GNAT_dom"/>
</dbReference>
<evidence type="ECO:0000259" key="1">
    <source>
        <dbReference type="PROSITE" id="PS51186"/>
    </source>
</evidence>
<name>A0ABT1H2Z3_9NOCA</name>
<dbReference type="EMBL" id="JAMTCG010000005">
    <property type="protein sequence ID" value="MCP2161546.1"/>
    <property type="molecule type" value="Genomic_DNA"/>
</dbReference>
<reference evidence="2 3" key="1">
    <citation type="submission" date="2022-06" db="EMBL/GenBank/DDBJ databases">
        <title>Genomic Encyclopedia of Archaeal and Bacterial Type Strains, Phase II (KMG-II): from individual species to whole genera.</title>
        <authorList>
            <person name="Goeker M."/>
        </authorList>
    </citation>
    <scope>NUCLEOTIDE SEQUENCE [LARGE SCALE GENOMIC DNA]</scope>
    <source>
        <strain evidence="2 3">DSM 45037</strain>
    </source>
</reference>
<dbReference type="PANTHER" id="PTHR43441">
    <property type="entry name" value="RIBOSOMAL-PROTEIN-SERINE ACETYLTRANSFERASE"/>
    <property type="match status" value="1"/>
</dbReference>
<accession>A0ABT1H2Z3</accession>
<sequence length="440" mass="46810">MRHAGDRMTDVDGAGLRGASPVPVVLGPVVTGAHRVVVRPGRFDDHPRWRELRLRDRALIEPFWSRSALTWDERHRRNEWVREVLDSRRHIASGRALPCVIDVDGALAGQVALTAIDTVTATAELGIWIDSRLGRSGVATVATGMLVDHAFSTLGIRRVVAPAATDNAPAARASARAGFHRAATLPGWAPTGGHDVVAHDLWVLDRDDLGPGGLTTVGLRMTDPTADAVDVEALTRPARGHATVPHRFDDAVAVARHGLGRARTRVRRMGPPPMPADLDVAGTGLRLRRRRVLTAPMVSARSATLDDLCGPIRSGAWFDTDDADVVYEVRDTHTTVGRIALVGVNRSQGFAELAVSVDRSAASASDRAIGQAIRDVLGHAMSAMSLRRISTAVLRSDVRAGRLADAAGLHHETSLDGADCGRAAGTVEVWGLSATGDATV</sequence>
<gene>
    <name evidence="2" type="ORF">LX12_002745</name>
</gene>
<feature type="domain" description="N-acetyltransferase" evidence="1">
    <location>
        <begin position="36"/>
        <end position="207"/>
    </location>
</feature>
<protein>
    <submittedName>
        <fullName evidence="2">Ribosomal-protein-alanine N-acetyltransferase</fullName>
    </submittedName>
</protein>
<dbReference type="Gene3D" id="3.40.630.30">
    <property type="match status" value="2"/>
</dbReference>
<dbReference type="Pfam" id="PF13302">
    <property type="entry name" value="Acetyltransf_3"/>
    <property type="match status" value="1"/>
</dbReference>
<dbReference type="PANTHER" id="PTHR43441:SF10">
    <property type="entry name" value="ACETYLTRANSFERASE"/>
    <property type="match status" value="1"/>
</dbReference>
<dbReference type="SUPFAM" id="SSF55729">
    <property type="entry name" value="Acyl-CoA N-acyltransferases (Nat)"/>
    <property type="match status" value="1"/>
</dbReference>
<evidence type="ECO:0000313" key="3">
    <source>
        <dbReference type="Proteomes" id="UP001205740"/>
    </source>
</evidence>
<comment type="caution">
    <text evidence="2">The sequence shown here is derived from an EMBL/GenBank/DDBJ whole genome shotgun (WGS) entry which is preliminary data.</text>
</comment>
<dbReference type="InterPro" id="IPR016181">
    <property type="entry name" value="Acyl_CoA_acyltransferase"/>
</dbReference>
<dbReference type="InterPro" id="IPR051908">
    <property type="entry name" value="Ribosomal_N-acetyltransferase"/>
</dbReference>
<dbReference type="PROSITE" id="PS51186">
    <property type="entry name" value="GNAT"/>
    <property type="match status" value="1"/>
</dbReference>